<dbReference type="RefSeq" id="WP_237361560.1">
    <property type="nucleotide sequence ID" value="NZ_CAKLDM010000002.1"/>
</dbReference>
<gene>
    <name evidence="8" type="primary">nudL</name>
    <name evidence="8" type="ORF">VMF7928_02258</name>
</gene>
<keyword evidence="6" id="KW-0464">Manganese</keyword>
<dbReference type="InterPro" id="IPR045121">
    <property type="entry name" value="CoAse"/>
</dbReference>
<organism evidence="8 9">
    <name type="scientific">Vibrio marisflavi CECT 7928</name>
    <dbReference type="NCBI Taxonomy" id="634439"/>
    <lineage>
        <taxon>Bacteria</taxon>
        <taxon>Pseudomonadati</taxon>
        <taxon>Pseudomonadota</taxon>
        <taxon>Gammaproteobacteria</taxon>
        <taxon>Vibrionales</taxon>
        <taxon>Vibrionaceae</taxon>
        <taxon>Vibrio</taxon>
    </lineage>
</organism>
<keyword evidence="9" id="KW-1185">Reference proteome</keyword>
<keyword evidence="3" id="KW-0479">Metal-binding</keyword>
<dbReference type="SUPFAM" id="SSF55811">
    <property type="entry name" value="Nudix"/>
    <property type="match status" value="1"/>
</dbReference>
<keyword evidence="4 8" id="KW-0378">Hydrolase</keyword>
<evidence type="ECO:0000256" key="3">
    <source>
        <dbReference type="ARBA" id="ARBA00022723"/>
    </source>
</evidence>
<dbReference type="CDD" id="cd03426">
    <property type="entry name" value="NUDIX_CoAse_Nudt7"/>
    <property type="match status" value="1"/>
</dbReference>
<dbReference type="PANTHER" id="PTHR12992:SF11">
    <property type="entry name" value="MITOCHONDRIAL COENZYME A DIPHOSPHATASE NUDT8"/>
    <property type="match status" value="1"/>
</dbReference>
<evidence type="ECO:0000259" key="7">
    <source>
        <dbReference type="PROSITE" id="PS51462"/>
    </source>
</evidence>
<dbReference type="EC" id="3.6.1.-" evidence="8"/>
<dbReference type="PANTHER" id="PTHR12992">
    <property type="entry name" value="NUDIX HYDROLASE"/>
    <property type="match status" value="1"/>
</dbReference>
<dbReference type="PROSITE" id="PS51462">
    <property type="entry name" value="NUDIX"/>
    <property type="match status" value="1"/>
</dbReference>
<protein>
    <submittedName>
        <fullName evidence="8">Nudix hydrolase NudL</fullName>
        <ecNumber evidence="8">3.6.1.-</ecNumber>
    </submittedName>
</protein>
<evidence type="ECO:0000313" key="8">
    <source>
        <dbReference type="EMBL" id="CAH0539583.1"/>
    </source>
</evidence>
<evidence type="ECO:0000256" key="2">
    <source>
        <dbReference type="ARBA" id="ARBA00001946"/>
    </source>
</evidence>
<accession>A0ABN8E4U4</accession>
<reference evidence="8" key="1">
    <citation type="submission" date="2021-11" db="EMBL/GenBank/DDBJ databases">
        <authorList>
            <person name="Rodrigo-Torres L."/>
            <person name="Arahal R. D."/>
            <person name="Lucena T."/>
        </authorList>
    </citation>
    <scope>NUCLEOTIDE SEQUENCE</scope>
    <source>
        <strain evidence="8">CECT 7928</strain>
    </source>
</reference>
<evidence type="ECO:0000256" key="1">
    <source>
        <dbReference type="ARBA" id="ARBA00001936"/>
    </source>
</evidence>
<comment type="cofactor">
    <cofactor evidence="1">
        <name>Mn(2+)</name>
        <dbReference type="ChEBI" id="CHEBI:29035"/>
    </cofactor>
</comment>
<dbReference type="EMBL" id="CAKLDM010000002">
    <property type="protein sequence ID" value="CAH0539583.1"/>
    <property type="molecule type" value="Genomic_DNA"/>
</dbReference>
<evidence type="ECO:0000256" key="4">
    <source>
        <dbReference type="ARBA" id="ARBA00022801"/>
    </source>
</evidence>
<dbReference type="NCBIfam" id="NF007980">
    <property type="entry name" value="PRK10707.1"/>
    <property type="match status" value="1"/>
</dbReference>
<keyword evidence="5" id="KW-0460">Magnesium</keyword>
<evidence type="ECO:0000256" key="6">
    <source>
        <dbReference type="ARBA" id="ARBA00023211"/>
    </source>
</evidence>
<name>A0ABN8E4U4_9VIBR</name>
<dbReference type="Proteomes" id="UP000838748">
    <property type="component" value="Unassembled WGS sequence"/>
</dbReference>
<evidence type="ECO:0000313" key="9">
    <source>
        <dbReference type="Proteomes" id="UP000838748"/>
    </source>
</evidence>
<proteinExistence type="predicted"/>
<sequence length="200" mass="22922">MLSHVSKSLIIRNFQFNQPVDYDAVSTRRVSHLKNKPLRKASVLIGFVERPHGLNIVLTRRAKHLKHHPGQVSFPGGKFEESDSSLLETAIREANEEIGLKPNLVKILGQMPELITISHFSVTPVIAIVDPSYSVLMDKNEVDEVFEVPAKHILDREKLISQFFTVNKQHHRVFAIPYKRHFIWGMTAQIIEAMQKHLIH</sequence>
<evidence type="ECO:0000256" key="5">
    <source>
        <dbReference type="ARBA" id="ARBA00022842"/>
    </source>
</evidence>
<dbReference type="GO" id="GO:0016787">
    <property type="term" value="F:hydrolase activity"/>
    <property type="evidence" value="ECO:0007669"/>
    <property type="project" value="UniProtKB-KW"/>
</dbReference>
<feature type="domain" description="Nudix hydrolase" evidence="7">
    <location>
        <begin position="37"/>
        <end position="170"/>
    </location>
</feature>
<dbReference type="Pfam" id="PF00293">
    <property type="entry name" value="NUDIX"/>
    <property type="match status" value="1"/>
</dbReference>
<dbReference type="InterPro" id="IPR015797">
    <property type="entry name" value="NUDIX_hydrolase-like_dom_sf"/>
</dbReference>
<dbReference type="Gene3D" id="3.90.79.10">
    <property type="entry name" value="Nucleoside Triphosphate Pyrophosphohydrolase"/>
    <property type="match status" value="1"/>
</dbReference>
<comment type="cofactor">
    <cofactor evidence="2">
        <name>Mg(2+)</name>
        <dbReference type="ChEBI" id="CHEBI:18420"/>
    </cofactor>
</comment>
<comment type="caution">
    <text evidence="8">The sequence shown here is derived from an EMBL/GenBank/DDBJ whole genome shotgun (WGS) entry which is preliminary data.</text>
</comment>
<dbReference type="InterPro" id="IPR000086">
    <property type="entry name" value="NUDIX_hydrolase_dom"/>
</dbReference>